<dbReference type="EMBL" id="BGPR01000494">
    <property type="protein sequence ID" value="GBM23197.1"/>
    <property type="molecule type" value="Genomic_DNA"/>
</dbReference>
<evidence type="ECO:0000313" key="2">
    <source>
        <dbReference type="Proteomes" id="UP000499080"/>
    </source>
</evidence>
<accession>A0A4Y2E3E9</accession>
<proteinExistence type="predicted"/>
<dbReference type="Proteomes" id="UP000499080">
    <property type="component" value="Unassembled WGS sequence"/>
</dbReference>
<sequence>MTNLFLSFLTHYVQFEKIIFMPRFKATRGLFWEETCNSEPQSDDESDLATSSPNSLTTPAAACLASYVRFNEQLVRIKRGKFSGIEFRTRNPPVKRTALVNHVPRSLCNYPFRM</sequence>
<reference evidence="1 2" key="1">
    <citation type="journal article" date="2019" name="Sci. Rep.">
        <title>Orb-weaving spider Araneus ventricosus genome elucidates the spidroin gene catalogue.</title>
        <authorList>
            <person name="Kono N."/>
            <person name="Nakamura H."/>
            <person name="Ohtoshi R."/>
            <person name="Moran D.A.P."/>
            <person name="Shinohara A."/>
            <person name="Yoshida Y."/>
            <person name="Fujiwara M."/>
            <person name="Mori M."/>
            <person name="Tomita M."/>
            <person name="Arakawa K."/>
        </authorList>
    </citation>
    <scope>NUCLEOTIDE SEQUENCE [LARGE SCALE GENOMIC DNA]</scope>
</reference>
<keyword evidence="2" id="KW-1185">Reference proteome</keyword>
<dbReference type="AlphaFoldDB" id="A0A4Y2E3E9"/>
<protein>
    <submittedName>
        <fullName evidence="1">Uncharacterized protein</fullName>
    </submittedName>
</protein>
<name>A0A4Y2E3E9_ARAVE</name>
<evidence type="ECO:0000313" key="1">
    <source>
        <dbReference type="EMBL" id="GBM23197.1"/>
    </source>
</evidence>
<organism evidence="1 2">
    <name type="scientific">Araneus ventricosus</name>
    <name type="common">Orbweaver spider</name>
    <name type="synonym">Epeira ventricosa</name>
    <dbReference type="NCBI Taxonomy" id="182803"/>
    <lineage>
        <taxon>Eukaryota</taxon>
        <taxon>Metazoa</taxon>
        <taxon>Ecdysozoa</taxon>
        <taxon>Arthropoda</taxon>
        <taxon>Chelicerata</taxon>
        <taxon>Arachnida</taxon>
        <taxon>Araneae</taxon>
        <taxon>Araneomorphae</taxon>
        <taxon>Entelegynae</taxon>
        <taxon>Araneoidea</taxon>
        <taxon>Araneidae</taxon>
        <taxon>Araneus</taxon>
    </lineage>
</organism>
<comment type="caution">
    <text evidence="1">The sequence shown here is derived from an EMBL/GenBank/DDBJ whole genome shotgun (WGS) entry which is preliminary data.</text>
</comment>
<gene>
    <name evidence="1" type="ORF">AVEN_159878_1</name>
</gene>